<evidence type="ECO:0000256" key="1">
    <source>
        <dbReference type="PROSITE-ProRule" id="PRU00042"/>
    </source>
</evidence>
<feature type="compositionally biased region" description="Polar residues" evidence="2">
    <location>
        <begin position="613"/>
        <end position="630"/>
    </location>
</feature>
<keyword evidence="1" id="KW-0863">Zinc-finger</keyword>
<evidence type="ECO:0000256" key="3">
    <source>
        <dbReference type="SAM" id="Phobius"/>
    </source>
</evidence>
<accession>A0A812NUK3</accession>
<evidence type="ECO:0000313" key="5">
    <source>
        <dbReference type="EMBL" id="CAE7327542.1"/>
    </source>
</evidence>
<name>A0A812NUK3_9DINO</name>
<evidence type="ECO:0000256" key="2">
    <source>
        <dbReference type="SAM" id="MobiDB-lite"/>
    </source>
</evidence>
<sequence>APVFQSFFDFYLYMLFLGCWWIWVLIVSCGGGDTTASSRSESANESQVCSTILACGTGKGLTVDATVGLLGAAETPQQKHATWSSGEKDTASEHGQRQGKYDNQPRFVRTVASAWRQDDRPPRKRYSQSPARRRKGGGKFPSDGKEGKGKAKKGSGKGEENGILPPSLSAIPPVPSAPAVVNPKPAVQEVGPSPEKTQLEALLGVLSSSSSVLPPAAQQMITAMQEANTQGSAKAMHKAVADQSKARQALARIQAQRATYLQAWHTYLGQLAELLEKQLAEQTQVLENFDNSELQWTQADQQATQQLARLAGADKETAEPNDKDMEDAEALVDNAMETEQRLKAATAESQQSARRMLTALGEMKQNAEELAQRQGREGSRTPRRGQQSENGSKEAAKDEKQPAAGPCIGLQAMYGPCTLLERVELYGIEQEHDYVGADAARILAIMDGFQFAISELDAWGVHSVWEDPRISGSTWPVPTDYDRALQVAKVLSGVEPRRVSRLPKAAAPCAYGGAFDRGSSSVLENARALETTCVPAFPCPGPSMGGRGPVDVDVAGCRDTYGERAFFSGTGTAPPDRDGSTAGLDCYLPGLTHKTRLVGQIIALSSCRPGHRPQSQNVRVQPGTSNSPSQVRKVGTVPEPNTGDTPQAFPEPGAASLFAAGAPDVVDLGRPYFEVPSVRRESDEQSMPESLMRPRQMPSVGSSLPSLRLHLSSQIPIYPAELDRPEVRCRMITDFAWIVGHRAAGAVAEGEGQFDRYAVFDTAYHVRVRQLPRGWTLEHLVSELLSLYPRLNGVTFLQDKLGSLPSVQVSVTMRDFAATQTVLPVDFRGFEGRICTIRITPGLQPDEVRDICRFQCPQDRLPRRPFSVVCSDGRPMVIPPLPARPPDHGVGVARDMLDGEVDPLRLGLQQPADEELQDITSTTTTTIDPDLRMRPVHRPLHLSGVELLPSGVLTAPGAHVPVPQLGLYRHIRREDGGQMHFHMFARGCAPVRLIGTVSWTMLDLCSLVADNLDDRARRIQVVTAPLPELLQPQVTVTDCGVDESYCVLPVDMRCLPGGEVVAVPFCSGMGLPDIIQAIIHEIPDCRSSLEPIMDAGEMYVQDCHGFVIEQLHGALPAYQWLAIRRGRPPFAGAMSLCTSTTTTPAAFVADVLGDSIATVPASGWPLQPPPVSAEPPALLTKSNVAVDLKAGGVHSAGPQLLPTYFGDARFQHGPVCDFSWGTDDEQQDAEMFTVFDVVRHWTVQRRDRHATLPQAAVRSAPFGVRSVHILTVPVAGLPRPQMSLGRDRDPVAMWPLPWDLRPVGGDVRTAGHFPGEEVAEFAGKVQQVQPDLPRLRDDIVSGQVAVTDALGFVGGALPLDLEQVQHFQVESHLAARLHVDTPVAMYAGPSSRGGIPTSTTTTNPAVRPIGVIYRVVLLWGDCMVQEQVWPPCRQLDGILGRLVRDVFACAPRHPPSHEVFVSLAKEQPPLTDGIQEILFFVLGPDYDACPVVVVDERAGGHGLQSTRLSRRVRCDSLVNPAWRREGVSLVVNGAPENLAQRYADTGDLLQFADQRGRPRSRPLASLFDAFPALVPYAWLGVPVVPSRAEAAQGLALLDWRADTPAGEHIGWARVPGPRPYLSDGPSSSADGSVDLHEAQSQGAVDAVPSQPVQPQMLIPTPLGRRRVTRCTDTPVKIVLDECIPAAECNAGPPESIMHLPVPKDALELAFRGFALDVYRAQVPDDVCMHPAARWLLSGIPVHSRARRPTAVLFFVDGSFKSSCASWAVACIACVDGKWGWWGYLADTVDARIDSGDAFAGELFGQLVALSTVAYERIPATVYYDCDSAALRHAAHRAAGSEQHFVDFVVEGQHHADCEFALDFKLATYNTLSCISNLQRQCLQAFLERQGLAVFGLQECRASVDPVQKCGNVIRFAGPAPDGQLGCQLWFNVSPGIGWAKHSFSFAFSHPRLIVVYAKIGDCRVACFAGHAPSAVSAQEARDAWWCLLRQRLLAIPANTAPLLMLDANARFILRDGQEVPGNNNAEAFAALLEEFGLRRSRAFEPDGTSRPSWKPPDGSAAACLNYLVWPSTWADGFSDLGIQPILDEHADIDHSPITAAASLRLKAPASAPPRVDRAAMNSAEGVAKLRLLYAHAPAIPWCVSVNDHLAAVNAHLQQGLASLFPMSRSSPRKPGLSSATWTILQAKRQQRRCFRRQKALFAKWIVARCFAAWARGPETGASCARVKAFDRVAAMHGRLMRRLTIAARQTQKQDDANFVRARFSEAREQGPDALAKQIRSVLRCGRNTRIPELAVELEVSGELISDPTHVKAAFAAHFGLAECATPTKLSAMSSRTSGEAPTPVHLEEIPTAAMVAASFASLKSNKAAGIAQIPSEAYSRCPLQAALLHMPILMKICSRRQFPTLWAGMLACALPKPNKPRHKLEGYRSVALVEPAAKGILKATRPSLSAWFERLALPTVGGARKGHPADLAALSTQCHISRLKRQGLSGAVLYLDGASAFYAVNRAHLFDGDMADLQAHIQSLPLEDEVRRRVVEAISDRGALERAGVPGGTQQLLRTAFASTWFVVDTQQPIVQATLRGTTPGSPLADILYQFVSEASIRCLSEHLASEGIAAVCGSGGVALPQSWLDDVALLIGASDATQVPLATARAASLAHQYLAVTGVEVNYSVGKTEAVLVLAGQGAAKIRRQIFIDDNGCLDVEVPGSSSLRLRCVAEYTHLGIICTHTASCEAAIRKRECLTRAVYQPFKRRVMANDSLTCKERQEMFKAMVLAKFLHGVGTLELGSKQAHALFCRKYIGLVRGAVRPLYRVPCRRLTDVQVCALLDVCTPQEALDIAIIRAWAYVVAKGDQYLRGCVQGTDWLAALRSALQRVAVVLDDAQLTQAAARCDETSGLGLMFPYSVSQTRHVLRAFRRQSILSRRDLVPTAIKKASAHDRAERDGLAFYRMESDRIVRKQCFVCPDCALSFDTAAALGSHRSKVHSHAAASSFGFGTACEACRKQFWSTPRLREHLRKSSRCARIYFEADWEPGQPRETLADGTLPPVPLVGPAPWWSTQSFGEAGSSTVTPAPPDPLAMLTTLSTVHHLEPFFRTWIQAVESGWEPPLILPHFQYEDVASLAVKIVEALGVFSEARALRSGELAAIVCEDAVLCGPASKVREAQDTYWGDL</sequence>
<reference evidence="5" key="1">
    <citation type="submission" date="2021-02" db="EMBL/GenBank/DDBJ databases">
        <authorList>
            <person name="Dougan E. K."/>
            <person name="Rhodes N."/>
            <person name="Thang M."/>
            <person name="Chan C."/>
        </authorList>
    </citation>
    <scope>NUCLEOTIDE SEQUENCE</scope>
</reference>
<feature type="region of interest" description="Disordered" evidence="2">
    <location>
        <begin position="1610"/>
        <end position="1658"/>
    </location>
</feature>
<keyword evidence="3" id="KW-1133">Transmembrane helix</keyword>
<feature type="region of interest" description="Disordered" evidence="2">
    <location>
        <begin position="678"/>
        <end position="699"/>
    </location>
</feature>
<dbReference type="PANTHER" id="PTHR19446">
    <property type="entry name" value="REVERSE TRANSCRIPTASES"/>
    <property type="match status" value="1"/>
</dbReference>
<dbReference type="Proteomes" id="UP000601435">
    <property type="component" value="Unassembled WGS sequence"/>
</dbReference>
<keyword evidence="3" id="KW-0812">Transmembrane</keyword>
<dbReference type="InterPro" id="IPR036691">
    <property type="entry name" value="Endo/exonu/phosph_ase_sf"/>
</dbReference>
<dbReference type="Gene3D" id="3.60.10.10">
    <property type="entry name" value="Endonuclease/exonuclease/phosphatase"/>
    <property type="match status" value="1"/>
</dbReference>
<gene>
    <name evidence="5" type="ORF">SNEC2469_LOCUS8277</name>
</gene>
<dbReference type="GO" id="GO:0008270">
    <property type="term" value="F:zinc ion binding"/>
    <property type="evidence" value="ECO:0007669"/>
    <property type="project" value="UniProtKB-KW"/>
</dbReference>
<feature type="transmembrane region" description="Helical" evidence="3">
    <location>
        <begin position="7"/>
        <end position="26"/>
    </location>
</feature>
<protein>
    <recommendedName>
        <fullName evidence="4">C2H2-type domain-containing protein</fullName>
    </recommendedName>
</protein>
<dbReference type="SUPFAM" id="SSF56219">
    <property type="entry name" value="DNase I-like"/>
    <property type="match status" value="1"/>
</dbReference>
<keyword evidence="6" id="KW-1185">Reference proteome</keyword>
<feature type="compositionally biased region" description="Basic and acidic residues" evidence="2">
    <location>
        <begin position="391"/>
        <end position="401"/>
    </location>
</feature>
<dbReference type="PROSITE" id="PS50157">
    <property type="entry name" value="ZINC_FINGER_C2H2_2"/>
    <property type="match status" value="1"/>
</dbReference>
<feature type="compositionally biased region" description="Basic residues" evidence="2">
    <location>
        <begin position="122"/>
        <end position="137"/>
    </location>
</feature>
<feature type="compositionally biased region" description="Basic and acidic residues" evidence="2">
    <location>
        <begin position="86"/>
        <end position="100"/>
    </location>
</feature>
<feature type="region of interest" description="Disordered" evidence="2">
    <location>
        <begin position="75"/>
        <end position="174"/>
    </location>
</feature>
<keyword evidence="1" id="KW-0479">Metal-binding</keyword>
<feature type="compositionally biased region" description="Low complexity" evidence="2">
    <location>
        <begin position="165"/>
        <end position="174"/>
    </location>
</feature>
<feature type="compositionally biased region" description="Polar residues" evidence="2">
    <location>
        <begin position="75"/>
        <end position="85"/>
    </location>
</feature>
<feature type="region of interest" description="Disordered" evidence="2">
    <location>
        <begin position="367"/>
        <end position="402"/>
    </location>
</feature>
<feature type="compositionally biased region" description="Basic and acidic residues" evidence="2">
    <location>
        <begin position="367"/>
        <end position="380"/>
    </location>
</feature>
<dbReference type="EMBL" id="CAJNJA010013708">
    <property type="protein sequence ID" value="CAE7327542.1"/>
    <property type="molecule type" value="Genomic_DNA"/>
</dbReference>
<feature type="region of interest" description="Disordered" evidence="2">
    <location>
        <begin position="608"/>
        <end position="643"/>
    </location>
</feature>
<feature type="non-terminal residue" evidence="5">
    <location>
        <position position="1"/>
    </location>
</feature>
<evidence type="ECO:0000259" key="4">
    <source>
        <dbReference type="PROSITE" id="PS50157"/>
    </source>
</evidence>
<keyword evidence="3" id="KW-0472">Membrane</keyword>
<comment type="caution">
    <text evidence="5">The sequence shown here is derived from an EMBL/GenBank/DDBJ whole genome shotgun (WGS) entry which is preliminary data.</text>
</comment>
<dbReference type="OrthoDB" id="411725at2759"/>
<dbReference type="InterPro" id="IPR013087">
    <property type="entry name" value="Znf_C2H2_type"/>
</dbReference>
<organism evidence="5 6">
    <name type="scientific">Symbiodinium necroappetens</name>
    <dbReference type="NCBI Taxonomy" id="1628268"/>
    <lineage>
        <taxon>Eukaryota</taxon>
        <taxon>Sar</taxon>
        <taxon>Alveolata</taxon>
        <taxon>Dinophyceae</taxon>
        <taxon>Suessiales</taxon>
        <taxon>Symbiodiniaceae</taxon>
        <taxon>Symbiodinium</taxon>
    </lineage>
</organism>
<keyword evidence="1" id="KW-0862">Zinc</keyword>
<dbReference type="PROSITE" id="PS00028">
    <property type="entry name" value="ZINC_FINGER_C2H2_1"/>
    <property type="match status" value="1"/>
</dbReference>
<evidence type="ECO:0000313" key="6">
    <source>
        <dbReference type="Proteomes" id="UP000601435"/>
    </source>
</evidence>
<feature type="domain" description="C2H2-type" evidence="4">
    <location>
        <begin position="2959"/>
        <end position="2987"/>
    </location>
</feature>
<proteinExistence type="predicted"/>